<feature type="domain" description="C3H1-type" evidence="7">
    <location>
        <begin position="108"/>
        <end position="136"/>
    </location>
</feature>
<dbReference type="InterPro" id="IPR045877">
    <property type="entry name" value="ZFP36-like"/>
</dbReference>
<evidence type="ECO:0000256" key="4">
    <source>
        <dbReference type="ARBA" id="ARBA00022833"/>
    </source>
</evidence>
<dbReference type="AlphaFoldDB" id="A0A7M7KQH9"/>
<dbReference type="Proteomes" id="UP000594260">
    <property type="component" value="Unplaced"/>
</dbReference>
<dbReference type="GO" id="GO:0003729">
    <property type="term" value="F:mRNA binding"/>
    <property type="evidence" value="ECO:0007669"/>
    <property type="project" value="InterPro"/>
</dbReference>
<feature type="region of interest" description="Disordered" evidence="6">
    <location>
        <begin position="301"/>
        <end position="323"/>
    </location>
</feature>
<keyword evidence="4 5" id="KW-0862">Zinc</keyword>
<evidence type="ECO:0000259" key="7">
    <source>
        <dbReference type="PROSITE" id="PS50103"/>
    </source>
</evidence>
<dbReference type="InParanoid" id="A0A7M7KQH9"/>
<dbReference type="InterPro" id="IPR000571">
    <property type="entry name" value="Znf_CCCH"/>
</dbReference>
<dbReference type="SMART" id="SM00356">
    <property type="entry name" value="ZnF_C3H1"/>
    <property type="match status" value="2"/>
</dbReference>
<name>A0A7M7KQH9_VARDE</name>
<sequence length="323" mass="36597">MFRRSSTPIDEVRDVRYNVPGRRMGAGVGQRLPNHEERGRLGQQQGNQTTGGYQHGNRSSHGNRSHHSQRSQFVNNSPGSGSHDLYSTSTGEPWYKYKTRPPITNDEKIKSEMCRNLQENGNCPYGTGCRFAHHESELRKILRHPKHKTQLCRDYHGNGHCTFGSRCSYIHEPKERTPSESNQLNTTNFGLDSLPTMSEVHSFTTESMVDFDVNEDYDYEQIWRQPLAQLSISLNDLQTIESMPSFLMERLLKGISSVILYNSSPPDFIDSSTTEPVSPVNYMTRRKASIDVLETPRRPLSQLACPDSADPGPVSPLHQTRCA</sequence>
<accession>A0A7M7KQH9</accession>
<keyword evidence="1 5" id="KW-0479">Metal-binding</keyword>
<dbReference type="InterPro" id="IPR036855">
    <property type="entry name" value="Znf_CCCH_sf"/>
</dbReference>
<dbReference type="EnsemblMetazoa" id="XM_022814707">
    <property type="protein sequence ID" value="XP_022670442"/>
    <property type="gene ID" value="LOC111254151"/>
</dbReference>
<dbReference type="PANTHER" id="PTHR12547">
    <property type="entry name" value="CCCH ZINC FINGER/TIS11-RELATED"/>
    <property type="match status" value="1"/>
</dbReference>
<organism evidence="8 9">
    <name type="scientific">Varroa destructor</name>
    <name type="common">Honeybee mite</name>
    <dbReference type="NCBI Taxonomy" id="109461"/>
    <lineage>
        <taxon>Eukaryota</taxon>
        <taxon>Metazoa</taxon>
        <taxon>Ecdysozoa</taxon>
        <taxon>Arthropoda</taxon>
        <taxon>Chelicerata</taxon>
        <taxon>Arachnida</taxon>
        <taxon>Acari</taxon>
        <taxon>Parasitiformes</taxon>
        <taxon>Mesostigmata</taxon>
        <taxon>Gamasina</taxon>
        <taxon>Dermanyssoidea</taxon>
        <taxon>Varroidae</taxon>
        <taxon>Varroa</taxon>
    </lineage>
</organism>
<evidence type="ECO:0000313" key="9">
    <source>
        <dbReference type="Proteomes" id="UP000594260"/>
    </source>
</evidence>
<feature type="region of interest" description="Disordered" evidence="6">
    <location>
        <begin position="1"/>
        <end position="92"/>
    </location>
</feature>
<evidence type="ECO:0000256" key="3">
    <source>
        <dbReference type="ARBA" id="ARBA00022771"/>
    </source>
</evidence>
<evidence type="ECO:0000256" key="1">
    <source>
        <dbReference type="ARBA" id="ARBA00022723"/>
    </source>
</evidence>
<keyword evidence="9" id="KW-1185">Reference proteome</keyword>
<evidence type="ECO:0000256" key="5">
    <source>
        <dbReference type="PROSITE-ProRule" id="PRU00723"/>
    </source>
</evidence>
<reference evidence="8" key="1">
    <citation type="submission" date="2021-01" db="UniProtKB">
        <authorList>
            <consortium name="EnsemblMetazoa"/>
        </authorList>
    </citation>
    <scope>IDENTIFICATION</scope>
</reference>
<dbReference type="PROSITE" id="PS50103">
    <property type="entry name" value="ZF_C3H1"/>
    <property type="match status" value="2"/>
</dbReference>
<dbReference type="RefSeq" id="XP_022670442.1">
    <property type="nucleotide sequence ID" value="XM_022814707.1"/>
</dbReference>
<feature type="compositionally biased region" description="Low complexity" evidence="6">
    <location>
        <begin position="42"/>
        <end position="60"/>
    </location>
</feature>
<protein>
    <recommendedName>
        <fullName evidence="7">C3H1-type domain-containing protein</fullName>
    </recommendedName>
</protein>
<dbReference type="PANTHER" id="PTHR12547:SF18">
    <property type="entry name" value="PROTEIN TIS11"/>
    <property type="match status" value="1"/>
</dbReference>
<dbReference type="Pfam" id="PF00642">
    <property type="entry name" value="zf-CCCH"/>
    <property type="match status" value="2"/>
</dbReference>
<dbReference type="GeneID" id="111254151"/>
<feature type="zinc finger region" description="C3H1-type" evidence="5">
    <location>
        <begin position="108"/>
        <end position="136"/>
    </location>
</feature>
<dbReference type="KEGG" id="vde:111254151"/>
<keyword evidence="3 5" id="KW-0863">Zinc-finger</keyword>
<feature type="domain" description="C3H1-type" evidence="7">
    <location>
        <begin position="146"/>
        <end position="174"/>
    </location>
</feature>
<dbReference type="GO" id="GO:0008270">
    <property type="term" value="F:zinc ion binding"/>
    <property type="evidence" value="ECO:0007669"/>
    <property type="project" value="UniProtKB-KW"/>
</dbReference>
<proteinExistence type="predicted"/>
<keyword evidence="2" id="KW-0677">Repeat</keyword>
<evidence type="ECO:0000256" key="6">
    <source>
        <dbReference type="SAM" id="MobiDB-lite"/>
    </source>
</evidence>
<feature type="compositionally biased region" description="Polar residues" evidence="6">
    <location>
        <begin position="73"/>
        <end position="91"/>
    </location>
</feature>
<evidence type="ECO:0000256" key="2">
    <source>
        <dbReference type="ARBA" id="ARBA00022737"/>
    </source>
</evidence>
<dbReference type="SUPFAM" id="SSF90229">
    <property type="entry name" value="CCCH zinc finger"/>
    <property type="match status" value="2"/>
</dbReference>
<dbReference type="Gene3D" id="4.10.1000.10">
    <property type="entry name" value="Zinc finger, CCCH-type"/>
    <property type="match status" value="2"/>
</dbReference>
<evidence type="ECO:0000313" key="8">
    <source>
        <dbReference type="EnsemblMetazoa" id="XP_022670442"/>
    </source>
</evidence>
<feature type="zinc finger region" description="C3H1-type" evidence="5">
    <location>
        <begin position="146"/>
        <end position="174"/>
    </location>
</feature>
<dbReference type="OrthoDB" id="410307at2759"/>